<protein>
    <submittedName>
        <fullName evidence="1">Uncharacterized protein</fullName>
    </submittedName>
</protein>
<organism evidence="1">
    <name type="scientific">Rhizophora mucronata</name>
    <name type="common">Asiatic mangrove</name>
    <dbReference type="NCBI Taxonomy" id="61149"/>
    <lineage>
        <taxon>Eukaryota</taxon>
        <taxon>Viridiplantae</taxon>
        <taxon>Streptophyta</taxon>
        <taxon>Embryophyta</taxon>
        <taxon>Tracheophyta</taxon>
        <taxon>Spermatophyta</taxon>
        <taxon>Magnoliopsida</taxon>
        <taxon>eudicotyledons</taxon>
        <taxon>Gunneridae</taxon>
        <taxon>Pentapetalae</taxon>
        <taxon>rosids</taxon>
        <taxon>fabids</taxon>
        <taxon>Malpighiales</taxon>
        <taxon>Rhizophoraceae</taxon>
        <taxon>Rhizophora</taxon>
    </lineage>
</organism>
<accession>A0A2P2QW51</accession>
<sequence length="42" mass="4863">MDDLHVTEKNIYILLDQGQMRAITTKYITKSEVPNCHTKLIS</sequence>
<proteinExistence type="predicted"/>
<dbReference type="EMBL" id="GGEC01090742">
    <property type="protein sequence ID" value="MBX71226.1"/>
    <property type="molecule type" value="Transcribed_RNA"/>
</dbReference>
<dbReference type="AlphaFoldDB" id="A0A2P2QW51"/>
<evidence type="ECO:0000313" key="1">
    <source>
        <dbReference type="EMBL" id="MBX71226.1"/>
    </source>
</evidence>
<reference evidence="1" key="1">
    <citation type="submission" date="2018-02" db="EMBL/GenBank/DDBJ databases">
        <title>Rhizophora mucronata_Transcriptome.</title>
        <authorList>
            <person name="Meera S.P."/>
            <person name="Sreeshan A."/>
            <person name="Augustine A."/>
        </authorList>
    </citation>
    <scope>NUCLEOTIDE SEQUENCE</scope>
    <source>
        <tissue evidence="1">Leaf</tissue>
    </source>
</reference>
<name>A0A2P2QW51_RHIMU</name>